<feature type="transmembrane region" description="Helical" evidence="9">
    <location>
        <begin position="506"/>
        <end position="523"/>
    </location>
</feature>
<evidence type="ECO:0000256" key="1">
    <source>
        <dbReference type="ARBA" id="ARBA00004651"/>
    </source>
</evidence>
<feature type="transmembrane region" description="Helical" evidence="9">
    <location>
        <begin position="530"/>
        <end position="548"/>
    </location>
</feature>
<feature type="transmembrane region" description="Helical" evidence="9">
    <location>
        <begin position="568"/>
        <end position="588"/>
    </location>
</feature>
<sequence>MSLPFRLLLAAVAALLGFLLTEAWRLSDTVAYPVELPQDVHWISTHDEVQLTGCFRKEIRIPQTVTSAWVAIATEGGFELIVNGNTSGAFSLWRATRPFQNGLTEAGQRAYGGESAMALNFPREYQWSLHANQSLPVWFDLRPRLRKGSNTLAINVESRKPGARLLVFGEIHLADGSVLPLRSDRSWQAEPVPKGLTEFEWTRPEFKLRDWRQARLAPSPVGFVQRVVPDIAFREAFTTRLFNLSSTERGSRDLVYHFDRKKDQTEAVLRILSNSPYRAWINGHPVQPNSRAPLGLAAGDWQVAWEGRRPLDTPPSLVDTDELSSPWGGERYLDPAHGDPTDNEFEVYRNELNRTGERPSANRQGALLDDHYGEKEEKSSLSDPNGFLEEPIQRKPLSTLGERTTEELSAFGVGRLLRAGRNELRVRLTAARNPLYQKIRAPRIAIDGWARDGQDWEPFTRETGWQLTTLGAQTGESIQPTIRPNMTAAPALEYLGDSGRPSARRLIALACGGGAFLLATFFRRRRFPPSLVPALLGTTFTAASLFAIKSTYLERSEILFFMHPEWPWLALATSLFVGGLFTVIPFLVKKEAISHPTLPRSFLLPTLLVLIALLRMWKLDYQPIDDDEFASMQAAIAIAEKGVPEIGEGIWYSRSPLYHYLAGAVAYLFGPHLWALRGLSVLAGILTGWVLWKMALLVFRSRALAAIAVLFYALHPFLIFSSHIARFYQQQQLFLLLGIWTFIRGFVMADEKGHWRLASLFAFTGAILSQEISLTMAPVIGLVYVLFARRTSFASDFRLVIACILAGSFVFLDVLLFQVKCLTRAVGVSPNVEATISPIFWEPGNFLSMAVGYSRLHLILSAFVLISLITALRQRSREALSLHLFTFGGIIACNLLITSVSFRYQYTLIALWILLAAHGLSVTAHALSRHVPETERRRRLAQALLILFTTATILSWSPWRIPPSYSEKILGDPITPLRYAVAHRTPGDKIMITEPHPHAAKMEAGKADYDFVVPPLADFAYRDPHGVLRDRNGDAEVVNNMAKLQEVFSRGDRIWILLNREKFRSRGKNLRWEYPGAREELYIRQNCELVFRSYLWHLYLWEPAKGRYHHFRQEPRNVTDT</sequence>
<evidence type="ECO:0000256" key="4">
    <source>
        <dbReference type="ARBA" id="ARBA00022679"/>
    </source>
</evidence>
<keyword evidence="6 9" id="KW-1133">Transmembrane helix</keyword>
<dbReference type="PANTHER" id="PTHR33908:SF11">
    <property type="entry name" value="MEMBRANE PROTEIN"/>
    <property type="match status" value="1"/>
</dbReference>
<evidence type="ECO:0000256" key="6">
    <source>
        <dbReference type="ARBA" id="ARBA00022989"/>
    </source>
</evidence>
<gene>
    <name evidence="11" type="ORF">JIN78_00765</name>
</gene>
<name>A0A934RQU0_9BACT</name>
<evidence type="ECO:0000256" key="8">
    <source>
        <dbReference type="SAM" id="MobiDB-lite"/>
    </source>
</evidence>
<feature type="transmembrane region" description="Helical" evidence="9">
    <location>
        <begin position="940"/>
        <end position="959"/>
    </location>
</feature>
<evidence type="ECO:0000256" key="9">
    <source>
        <dbReference type="SAM" id="Phobius"/>
    </source>
</evidence>
<feature type="transmembrane region" description="Helical" evidence="9">
    <location>
        <begin position="681"/>
        <end position="698"/>
    </location>
</feature>
<feature type="transmembrane region" description="Helical" evidence="9">
    <location>
        <begin position="884"/>
        <end position="902"/>
    </location>
</feature>
<keyword evidence="5 9" id="KW-0812">Transmembrane</keyword>
<feature type="transmembrane region" description="Helical" evidence="9">
    <location>
        <begin position="704"/>
        <end position="721"/>
    </location>
</feature>
<accession>A0A934RQU0</accession>
<dbReference type="GO" id="GO:0016763">
    <property type="term" value="F:pentosyltransferase activity"/>
    <property type="evidence" value="ECO:0007669"/>
    <property type="project" value="TreeGrafter"/>
</dbReference>
<feature type="transmembrane region" description="Helical" evidence="9">
    <location>
        <begin position="600"/>
        <end position="617"/>
    </location>
</feature>
<feature type="transmembrane region" description="Helical" evidence="9">
    <location>
        <begin position="908"/>
        <end position="928"/>
    </location>
</feature>
<keyword evidence="7 9" id="KW-0472">Membrane</keyword>
<evidence type="ECO:0000313" key="12">
    <source>
        <dbReference type="Proteomes" id="UP000604083"/>
    </source>
</evidence>
<evidence type="ECO:0000259" key="10">
    <source>
        <dbReference type="Pfam" id="PF13231"/>
    </source>
</evidence>
<protein>
    <submittedName>
        <fullName evidence="11">Glycosyltransferase family 39 protein</fullName>
    </submittedName>
</protein>
<feature type="transmembrane region" description="Helical" evidence="9">
    <location>
        <begin position="853"/>
        <end position="872"/>
    </location>
</feature>
<dbReference type="EMBL" id="JAENIO010000001">
    <property type="protein sequence ID" value="MBK1832575.1"/>
    <property type="molecule type" value="Genomic_DNA"/>
</dbReference>
<comment type="caution">
    <text evidence="11">The sequence shown here is derived from an EMBL/GenBank/DDBJ whole genome shotgun (WGS) entry which is preliminary data.</text>
</comment>
<dbReference type="Proteomes" id="UP000604083">
    <property type="component" value="Unassembled WGS sequence"/>
</dbReference>
<dbReference type="GO" id="GO:0005886">
    <property type="term" value="C:plasma membrane"/>
    <property type="evidence" value="ECO:0007669"/>
    <property type="project" value="UniProtKB-SubCell"/>
</dbReference>
<feature type="region of interest" description="Disordered" evidence="8">
    <location>
        <begin position="373"/>
        <end position="403"/>
    </location>
</feature>
<feature type="transmembrane region" description="Helical" evidence="9">
    <location>
        <begin position="799"/>
        <end position="819"/>
    </location>
</feature>
<dbReference type="AlphaFoldDB" id="A0A934RQU0"/>
<comment type="subcellular location">
    <subcellularLocation>
        <location evidence="1">Cell membrane</location>
        <topology evidence="1">Multi-pass membrane protein</topology>
    </subcellularLocation>
</comment>
<dbReference type="InterPro" id="IPR038731">
    <property type="entry name" value="RgtA/B/C-like"/>
</dbReference>
<dbReference type="PANTHER" id="PTHR33908">
    <property type="entry name" value="MANNOSYLTRANSFERASE YKCB-RELATED"/>
    <property type="match status" value="1"/>
</dbReference>
<keyword evidence="2" id="KW-1003">Cell membrane</keyword>
<organism evidence="11 12">
    <name type="scientific">Roseibacillus ishigakijimensis</name>
    <dbReference type="NCBI Taxonomy" id="454146"/>
    <lineage>
        <taxon>Bacteria</taxon>
        <taxon>Pseudomonadati</taxon>
        <taxon>Verrucomicrobiota</taxon>
        <taxon>Verrucomicrobiia</taxon>
        <taxon>Verrucomicrobiales</taxon>
        <taxon>Verrucomicrobiaceae</taxon>
        <taxon>Roseibacillus</taxon>
    </lineage>
</organism>
<dbReference type="InterPro" id="IPR050297">
    <property type="entry name" value="LipidA_mod_glycosyltrf_83"/>
</dbReference>
<feature type="transmembrane region" description="Helical" evidence="9">
    <location>
        <begin position="761"/>
        <end position="787"/>
    </location>
</feature>
<dbReference type="Gene3D" id="2.60.120.260">
    <property type="entry name" value="Galactose-binding domain-like"/>
    <property type="match status" value="1"/>
</dbReference>
<keyword evidence="3" id="KW-0328">Glycosyltransferase</keyword>
<evidence type="ECO:0000256" key="5">
    <source>
        <dbReference type="ARBA" id="ARBA00022692"/>
    </source>
</evidence>
<proteinExistence type="predicted"/>
<reference evidence="11" key="1">
    <citation type="submission" date="2021-01" db="EMBL/GenBank/DDBJ databases">
        <title>Modified the classification status of verrucomicrobia.</title>
        <authorList>
            <person name="Feng X."/>
        </authorList>
    </citation>
    <scope>NUCLEOTIDE SEQUENCE</scope>
    <source>
        <strain evidence="11">KCTC 12986</strain>
    </source>
</reference>
<feature type="compositionally biased region" description="Basic and acidic residues" evidence="8">
    <location>
        <begin position="331"/>
        <end position="341"/>
    </location>
</feature>
<dbReference type="GO" id="GO:0009103">
    <property type="term" value="P:lipopolysaccharide biosynthetic process"/>
    <property type="evidence" value="ECO:0007669"/>
    <property type="project" value="UniProtKB-ARBA"/>
</dbReference>
<evidence type="ECO:0000256" key="3">
    <source>
        <dbReference type="ARBA" id="ARBA00022676"/>
    </source>
</evidence>
<feature type="region of interest" description="Disordered" evidence="8">
    <location>
        <begin position="310"/>
        <end position="341"/>
    </location>
</feature>
<evidence type="ECO:0000256" key="2">
    <source>
        <dbReference type="ARBA" id="ARBA00022475"/>
    </source>
</evidence>
<feature type="domain" description="Glycosyltransferase RgtA/B/C/D-like" evidence="10">
    <location>
        <begin position="654"/>
        <end position="803"/>
    </location>
</feature>
<keyword evidence="4" id="KW-0808">Transferase</keyword>
<dbReference type="RefSeq" id="WP_200390007.1">
    <property type="nucleotide sequence ID" value="NZ_JAENIO010000001.1"/>
</dbReference>
<evidence type="ECO:0000313" key="11">
    <source>
        <dbReference type="EMBL" id="MBK1832575.1"/>
    </source>
</evidence>
<evidence type="ECO:0000256" key="7">
    <source>
        <dbReference type="ARBA" id="ARBA00023136"/>
    </source>
</evidence>
<keyword evidence="12" id="KW-1185">Reference proteome</keyword>
<dbReference type="Pfam" id="PF13231">
    <property type="entry name" value="PMT_2"/>
    <property type="match status" value="1"/>
</dbReference>